<dbReference type="Gene3D" id="3.40.50.1110">
    <property type="entry name" value="SGNH hydrolase"/>
    <property type="match status" value="1"/>
</dbReference>
<accession>A0A4P8XHY6</accession>
<evidence type="ECO:0000256" key="1">
    <source>
        <dbReference type="SAM" id="MobiDB-lite"/>
    </source>
</evidence>
<name>A0A4P8XHY6_9BACL</name>
<dbReference type="Pfam" id="PF14607">
    <property type="entry name" value="GxDLY"/>
    <property type="match status" value="1"/>
</dbReference>
<feature type="compositionally biased region" description="Basic and acidic residues" evidence="1">
    <location>
        <begin position="1"/>
        <end position="10"/>
    </location>
</feature>
<dbReference type="Gene3D" id="2.60.120.260">
    <property type="entry name" value="Galactose-binding domain-like"/>
    <property type="match status" value="1"/>
</dbReference>
<feature type="domain" description="SGNH hydrolase-type esterase N-terminal" evidence="3">
    <location>
        <begin position="26"/>
        <end position="170"/>
    </location>
</feature>
<dbReference type="InterPro" id="IPR013830">
    <property type="entry name" value="SGNH_hydro"/>
</dbReference>
<protein>
    <recommendedName>
        <fullName evidence="6">SGNH hydrolase-type esterase domain-containing protein</fullName>
    </recommendedName>
</protein>
<dbReference type="Proteomes" id="UP000300879">
    <property type="component" value="Chromosome"/>
</dbReference>
<evidence type="ECO:0000259" key="2">
    <source>
        <dbReference type="Pfam" id="PF14606"/>
    </source>
</evidence>
<evidence type="ECO:0000313" key="4">
    <source>
        <dbReference type="EMBL" id="QCT01928.1"/>
    </source>
</evidence>
<proteinExistence type="predicted"/>
<reference evidence="4 5" key="1">
    <citation type="submission" date="2019-05" db="EMBL/GenBank/DDBJ databases">
        <authorList>
            <person name="Chen C."/>
        </authorList>
    </citation>
    <scope>NUCLEOTIDE SEQUENCE [LARGE SCALE GENOMIC DNA]</scope>
    <source>
        <strain evidence="4 5">HB172198</strain>
    </source>
</reference>
<dbReference type="Pfam" id="PF14606">
    <property type="entry name" value="Lipase_GDSL_3"/>
    <property type="match status" value="1"/>
</dbReference>
<dbReference type="EMBL" id="CP040396">
    <property type="protein sequence ID" value="QCT01928.1"/>
    <property type="molecule type" value="Genomic_DNA"/>
</dbReference>
<gene>
    <name evidence="4" type="ORF">E6C60_1210</name>
</gene>
<sequence>MSRSDNDITRYDPAMKGSSRAHDDVDWLSPLEEPFQVIGLAWFTEERQYRRLPVVLDKKLEEAVGDSANHLSGAQIRFRTDSASLSIRVRLKGKADMVYMPATGQCGVDCYIGDVDRMWYMATTKYDWMQSEYESVLYQNRPSSMETVTLYLPLFQGIDELWIGVDQGASLSAPPPFASNQKILLYGTSITQGGYASRPAMAYPNILSRSMPLEIINLSFAGSGRAAPEAAQLISTISCPACLILDYEADGDPEEFQITLPEFITVYRTAHPVTPILVVSRLRYSLETHDPAWIREREEQAAFQHKLVRRLREEGDRHIFFFDGSILLGSVDYDECTVDGKHPTDLGFQRMAEGLLGTIRTIVW</sequence>
<evidence type="ECO:0008006" key="6">
    <source>
        <dbReference type="Google" id="ProtNLM"/>
    </source>
</evidence>
<dbReference type="InterPro" id="IPR036514">
    <property type="entry name" value="SGNH_hydro_sf"/>
</dbReference>
<dbReference type="InterPro" id="IPR032740">
    <property type="entry name" value="GxDLY"/>
</dbReference>
<dbReference type="OrthoDB" id="5624617at2"/>
<feature type="region of interest" description="Disordered" evidence="1">
    <location>
        <begin position="1"/>
        <end position="22"/>
    </location>
</feature>
<keyword evidence="5" id="KW-1185">Reference proteome</keyword>
<feature type="domain" description="SGNH hydrolase-type esterase" evidence="2">
    <location>
        <begin position="181"/>
        <end position="355"/>
    </location>
</feature>
<dbReference type="AlphaFoldDB" id="A0A4P8XHY6"/>
<organism evidence="4 5">
    <name type="scientific">Paenibacillus algicola</name>
    <dbReference type="NCBI Taxonomy" id="2565926"/>
    <lineage>
        <taxon>Bacteria</taxon>
        <taxon>Bacillati</taxon>
        <taxon>Bacillota</taxon>
        <taxon>Bacilli</taxon>
        <taxon>Bacillales</taxon>
        <taxon>Paenibacillaceae</taxon>
        <taxon>Paenibacillus</taxon>
    </lineage>
</organism>
<dbReference type="KEGG" id="palo:E6C60_1210"/>
<dbReference type="SUPFAM" id="SSF52266">
    <property type="entry name" value="SGNH hydrolase"/>
    <property type="match status" value="1"/>
</dbReference>
<evidence type="ECO:0000313" key="5">
    <source>
        <dbReference type="Proteomes" id="UP000300879"/>
    </source>
</evidence>
<evidence type="ECO:0000259" key="3">
    <source>
        <dbReference type="Pfam" id="PF14607"/>
    </source>
</evidence>